<dbReference type="PROSITE" id="PS51787">
    <property type="entry name" value="LON_N"/>
    <property type="match status" value="1"/>
</dbReference>
<feature type="domain" description="Lon N-terminal" evidence="2">
    <location>
        <begin position="94"/>
        <end position="290"/>
    </location>
</feature>
<dbReference type="InterPro" id="IPR003111">
    <property type="entry name" value="Lon_prtase_N"/>
</dbReference>
<dbReference type="PANTHER" id="PTHR46732:SF8">
    <property type="entry name" value="ATP-DEPENDENT PROTEASE LA (LON) DOMAIN PROTEIN"/>
    <property type="match status" value="1"/>
</dbReference>
<dbReference type="InterPro" id="IPR046336">
    <property type="entry name" value="Lon_prtase_N_sf"/>
</dbReference>
<dbReference type="Pfam" id="PF02190">
    <property type="entry name" value="LON_substr_bdg"/>
    <property type="match status" value="1"/>
</dbReference>
<name>E6Q4V6_9ZZZZ</name>
<dbReference type="Gene3D" id="1.20.58.1480">
    <property type="match status" value="1"/>
</dbReference>
<evidence type="ECO:0000313" key="3">
    <source>
        <dbReference type="EMBL" id="CBI02217.1"/>
    </source>
</evidence>
<gene>
    <name evidence="3" type="ORF">CARN4_0942</name>
</gene>
<dbReference type="PANTHER" id="PTHR46732">
    <property type="entry name" value="ATP-DEPENDENT PROTEASE LA (LON) DOMAIN PROTEIN"/>
    <property type="match status" value="1"/>
</dbReference>
<proteinExistence type="predicted"/>
<evidence type="ECO:0000259" key="2">
    <source>
        <dbReference type="PROSITE" id="PS51787"/>
    </source>
</evidence>
<dbReference type="EMBL" id="CABO01000031">
    <property type="protein sequence ID" value="CBI02217.1"/>
    <property type="molecule type" value="Genomic_DNA"/>
</dbReference>
<dbReference type="SUPFAM" id="SSF88697">
    <property type="entry name" value="PUA domain-like"/>
    <property type="match status" value="1"/>
</dbReference>
<sequence>MRSRIPSRSPKYDWPASHGRGSRASVPCRGRPGEPHPCARAARVRARARGSEGARSRDRLSHQPHRIASCSAPNRPACPARAGGGTPSGANASQPMIARLRLFPLHAVLFPGAALNLHIFEPRYRQMIAECLATGEGFGVAAIADGAEADDPQVTPHDVGTIAEIATAHELPLGRYFIQTIGTERFRILEVLEREPYLVVRAEIFEEAPPSRGLDALADRLHVAFEEYLALIVEYSGNELGTDPPEDPAALSFFVADALRVSEGIKQRLLELTETEIRLRAEIDVLERLLPQLRRVVERRRAEIELRRARGEDIFHRTAPDPLLGTYFSLN</sequence>
<organism evidence="3">
    <name type="scientific">mine drainage metagenome</name>
    <dbReference type="NCBI Taxonomy" id="410659"/>
    <lineage>
        <taxon>unclassified sequences</taxon>
        <taxon>metagenomes</taxon>
        <taxon>ecological metagenomes</taxon>
    </lineage>
</organism>
<reference evidence="3" key="1">
    <citation type="submission" date="2009-10" db="EMBL/GenBank/DDBJ databases">
        <title>Diversity of trophic interactions inside an arsenic-rich microbial ecosystem.</title>
        <authorList>
            <person name="Bertin P.N."/>
            <person name="Heinrich-Salmeron A."/>
            <person name="Pelletier E."/>
            <person name="Goulhen-Chollet F."/>
            <person name="Arsene-Ploetze F."/>
            <person name="Gallien S."/>
            <person name="Calteau A."/>
            <person name="Vallenet D."/>
            <person name="Casiot C."/>
            <person name="Chane-Woon-Ming B."/>
            <person name="Giloteaux L."/>
            <person name="Barakat M."/>
            <person name="Bonnefoy V."/>
            <person name="Bruneel O."/>
            <person name="Chandler M."/>
            <person name="Cleiss J."/>
            <person name="Duran R."/>
            <person name="Elbaz-Poulichet F."/>
            <person name="Fonknechten N."/>
            <person name="Lauga B."/>
            <person name="Mornico D."/>
            <person name="Ortet P."/>
            <person name="Schaeffer C."/>
            <person name="Siguier P."/>
            <person name="Alexander Thil Smith A."/>
            <person name="Van Dorsselaer A."/>
            <person name="Weissenbach J."/>
            <person name="Medigue C."/>
            <person name="Le Paslier D."/>
        </authorList>
    </citation>
    <scope>NUCLEOTIDE SEQUENCE</scope>
</reference>
<feature type="region of interest" description="Disordered" evidence="1">
    <location>
        <begin position="1"/>
        <end position="90"/>
    </location>
</feature>
<accession>E6Q4V6</accession>
<dbReference type="InterPro" id="IPR015947">
    <property type="entry name" value="PUA-like_sf"/>
</dbReference>
<evidence type="ECO:0000256" key="1">
    <source>
        <dbReference type="SAM" id="MobiDB-lite"/>
    </source>
</evidence>
<protein>
    <recommendedName>
        <fullName evidence="2">Lon N-terminal domain-containing protein</fullName>
    </recommendedName>
</protein>
<comment type="caution">
    <text evidence="3">The sequence shown here is derived from an EMBL/GenBank/DDBJ whole genome shotgun (WGS) entry which is preliminary data.</text>
</comment>
<dbReference type="AlphaFoldDB" id="E6Q4V6"/>
<dbReference type="SMART" id="SM00464">
    <property type="entry name" value="LON"/>
    <property type="match status" value="1"/>
</dbReference>
<feature type="compositionally biased region" description="Basic and acidic residues" evidence="1">
    <location>
        <begin position="49"/>
        <end position="61"/>
    </location>
</feature>
<dbReference type="Gene3D" id="2.30.130.40">
    <property type="entry name" value="LON domain-like"/>
    <property type="match status" value="1"/>
</dbReference>